<accession>A0ABX2QL73</accession>
<name>A0ABX2QL73_9HYPH</name>
<gene>
    <name evidence="7" type="ORF">HV823_20555</name>
</gene>
<feature type="transmembrane region" description="Helical" evidence="5">
    <location>
        <begin position="44"/>
        <end position="62"/>
    </location>
</feature>
<keyword evidence="4 5" id="KW-0472">Membrane</keyword>
<dbReference type="Gene3D" id="1.10.3720.10">
    <property type="entry name" value="MetI-like"/>
    <property type="match status" value="1"/>
</dbReference>
<evidence type="ECO:0000259" key="6">
    <source>
        <dbReference type="PROSITE" id="PS50928"/>
    </source>
</evidence>
<evidence type="ECO:0000256" key="1">
    <source>
        <dbReference type="ARBA" id="ARBA00004651"/>
    </source>
</evidence>
<dbReference type="Proteomes" id="UP000659172">
    <property type="component" value="Unassembled WGS sequence"/>
</dbReference>
<sequence length="65" mass="6963">MMQMTRAAPIGLLAIPFIEMAKMKGVSPSGIITRHALPNALEPIINVVVLNLAYLIVAVVVVSHQ</sequence>
<dbReference type="EMBL" id="JABXYK010000015">
    <property type="protein sequence ID" value="NVP57649.1"/>
    <property type="molecule type" value="Genomic_DNA"/>
</dbReference>
<dbReference type="SUPFAM" id="SSF161098">
    <property type="entry name" value="MetI-like"/>
    <property type="match status" value="1"/>
</dbReference>
<dbReference type="Pfam" id="PF00528">
    <property type="entry name" value="BPD_transp_1"/>
    <property type="match status" value="1"/>
</dbReference>
<keyword evidence="3 5" id="KW-1133">Transmembrane helix</keyword>
<proteinExistence type="inferred from homology"/>
<organism evidence="7 8">
    <name type="scientific">Mycoplana rhizolycopersici</name>
    <dbReference type="NCBI Taxonomy" id="2746702"/>
    <lineage>
        <taxon>Bacteria</taxon>
        <taxon>Pseudomonadati</taxon>
        <taxon>Pseudomonadota</taxon>
        <taxon>Alphaproteobacteria</taxon>
        <taxon>Hyphomicrobiales</taxon>
        <taxon>Rhizobiaceae</taxon>
        <taxon>Mycoplana</taxon>
    </lineage>
</organism>
<protein>
    <submittedName>
        <fullName evidence="7">ABC transporter permease subunit</fullName>
    </submittedName>
</protein>
<comment type="caution">
    <text evidence="7">The sequence shown here is derived from an EMBL/GenBank/DDBJ whole genome shotgun (WGS) entry which is preliminary data.</text>
</comment>
<evidence type="ECO:0000256" key="2">
    <source>
        <dbReference type="ARBA" id="ARBA00022692"/>
    </source>
</evidence>
<comment type="caution">
    <text evidence="5">Lacks conserved residue(s) required for the propagation of feature annotation.</text>
</comment>
<comment type="subcellular location">
    <subcellularLocation>
        <location evidence="1 5">Cell membrane</location>
        <topology evidence="1 5">Multi-pass membrane protein</topology>
    </subcellularLocation>
</comment>
<evidence type="ECO:0000256" key="5">
    <source>
        <dbReference type="RuleBase" id="RU363032"/>
    </source>
</evidence>
<feature type="domain" description="ABC transmembrane type-1" evidence="6">
    <location>
        <begin position="1"/>
        <end position="65"/>
    </location>
</feature>
<keyword evidence="2 5" id="KW-0812">Transmembrane</keyword>
<dbReference type="InterPro" id="IPR000515">
    <property type="entry name" value="MetI-like"/>
</dbReference>
<evidence type="ECO:0000313" key="8">
    <source>
        <dbReference type="Proteomes" id="UP000659172"/>
    </source>
</evidence>
<keyword evidence="5" id="KW-0813">Transport</keyword>
<evidence type="ECO:0000256" key="3">
    <source>
        <dbReference type="ARBA" id="ARBA00022989"/>
    </source>
</evidence>
<comment type="similarity">
    <text evidence="5">Belongs to the binding-protein-dependent transport system permease family.</text>
</comment>
<dbReference type="PROSITE" id="PS50928">
    <property type="entry name" value="ABC_TM1"/>
    <property type="match status" value="1"/>
</dbReference>
<evidence type="ECO:0000313" key="7">
    <source>
        <dbReference type="EMBL" id="NVP57649.1"/>
    </source>
</evidence>
<reference evidence="7 8" key="1">
    <citation type="submission" date="2020-06" db="EMBL/GenBank/DDBJ databases">
        <title>Rhizobium sp.nov. isolated from the tomato plant.</title>
        <authorList>
            <person name="Thin K.K."/>
            <person name="Zhang X."/>
            <person name="He S."/>
        </authorList>
    </citation>
    <scope>NUCLEOTIDE SEQUENCE [LARGE SCALE GENOMIC DNA]</scope>
    <source>
        <strain evidence="7 8">DBTS2</strain>
    </source>
</reference>
<evidence type="ECO:0000256" key="4">
    <source>
        <dbReference type="ARBA" id="ARBA00023136"/>
    </source>
</evidence>
<keyword evidence="8" id="KW-1185">Reference proteome</keyword>
<dbReference type="InterPro" id="IPR035906">
    <property type="entry name" value="MetI-like_sf"/>
</dbReference>